<dbReference type="GO" id="GO:0003700">
    <property type="term" value="F:DNA-binding transcription factor activity"/>
    <property type="evidence" value="ECO:0007669"/>
    <property type="project" value="InterPro"/>
</dbReference>
<feature type="compositionally biased region" description="Polar residues" evidence="5">
    <location>
        <begin position="178"/>
        <end position="224"/>
    </location>
</feature>
<keyword evidence="2" id="KW-0645">Protease</keyword>
<dbReference type="GO" id="GO:0005634">
    <property type="term" value="C:nucleus"/>
    <property type="evidence" value="ECO:0000318"/>
    <property type="project" value="GO_Central"/>
</dbReference>
<protein>
    <submittedName>
        <fullName evidence="8">Protein CBG06836</fullName>
    </submittedName>
</protein>
<organism evidence="8 9">
    <name type="scientific">Caenorhabditis briggsae</name>
    <dbReference type="NCBI Taxonomy" id="6238"/>
    <lineage>
        <taxon>Eukaryota</taxon>
        <taxon>Metazoa</taxon>
        <taxon>Ecdysozoa</taxon>
        <taxon>Nematoda</taxon>
        <taxon>Chromadorea</taxon>
        <taxon>Rhabditida</taxon>
        <taxon>Rhabditina</taxon>
        <taxon>Rhabditomorpha</taxon>
        <taxon>Rhabditoidea</taxon>
        <taxon>Rhabditidae</taxon>
        <taxon>Peloderinae</taxon>
        <taxon>Caenorhabditis</taxon>
    </lineage>
</organism>
<dbReference type="InterPro" id="IPR013087">
    <property type="entry name" value="Znf_C2H2_type"/>
</dbReference>
<sequence>MSTDTEEEPKANNQQKTEVQCSSCGKVLASVRTLLFHREKLHSHENKCLLCNRFLFSHESPKDHLSKFHEINQPITCFCCGWTFSNMSDRCVHRVFFEKTGSPVAFSIIVNGLEPGSLAPEKYSNRIVAKTVLKIWQGLALANENPPNTDAHLFAVWSYFYKDQPFLDAASEWKMEKQQSTVEQSSGTPISTDTSPLANSGTTVQSHNLPVSTNDSIPPNATSDHLLNKDFGDVNMAGSLLQVPGNSGFLLTITDSSFPVSVIQTMDLAAFVNMILKNRIGSQNSFPAQNPNSMEMEQEQSPVEKISGTPTSTASSSLTEPDTTAQSHTLLMPAMFTNDSIAPNSNSDHLLKKEAIKTGSLSQIPEASGLSITNIESSLNLETSTSLALLLGNSGSSSNPLIPYTSQDTSVRSANLTNSSSPDIIVEKVIPNKRFNTWCLDHETGREAWICDEVIHWFFNKLVNNQFDFVDPCSWKMYKRHGVASIQRTLNPSKMYLFPVCEKSHWILLIFDASSIWYADSLRKEPRGHVKKFMDEMNRNRRYFDRPNPAQRDEVNCGIHVCLMAQSIVKNQLWYTEEDVQVFRRDTKALLKAHGYILFSEPHRSGPKGQASQETIVIDSPDLEKSNSAKRTSFVTNDIIILED</sequence>
<evidence type="ECO:0000256" key="4">
    <source>
        <dbReference type="PROSITE-ProRule" id="PRU00042"/>
    </source>
</evidence>
<comment type="similarity">
    <text evidence="1">Belongs to the peptidase C48 family.</text>
</comment>
<evidence type="ECO:0000259" key="6">
    <source>
        <dbReference type="PROSITE" id="PS50157"/>
    </source>
</evidence>
<feature type="domain" description="C2H2-type" evidence="6">
    <location>
        <begin position="19"/>
        <end position="47"/>
    </location>
</feature>
<dbReference type="eggNOG" id="KOG1721">
    <property type="taxonomic scope" value="Eukaryota"/>
</dbReference>
<dbReference type="MEROPS" id="C48.A11"/>
<evidence type="ECO:0000256" key="2">
    <source>
        <dbReference type="ARBA" id="ARBA00022670"/>
    </source>
</evidence>
<feature type="region of interest" description="Disordered" evidence="5">
    <location>
        <begin position="177"/>
        <end position="224"/>
    </location>
</feature>
<dbReference type="GO" id="GO:0006357">
    <property type="term" value="P:regulation of transcription by RNA polymerase II"/>
    <property type="evidence" value="ECO:0000318"/>
    <property type="project" value="GO_Central"/>
</dbReference>
<accession>A8X367</accession>
<evidence type="ECO:0000256" key="3">
    <source>
        <dbReference type="ARBA" id="ARBA00022801"/>
    </source>
</evidence>
<dbReference type="HOGENOM" id="CLU_425292_0_0_1"/>
<dbReference type="PANTHER" id="PTHR23225:SF2">
    <property type="entry name" value="AT09679P-RELATED"/>
    <property type="match status" value="1"/>
</dbReference>
<dbReference type="InParanoid" id="A8X367"/>
<dbReference type="InterPro" id="IPR003653">
    <property type="entry name" value="Peptidase_C48_C"/>
</dbReference>
<evidence type="ECO:0000313" key="8">
    <source>
        <dbReference type="EMBL" id="CAP27077.1"/>
    </source>
</evidence>
<feature type="region of interest" description="Disordered" evidence="5">
    <location>
        <begin position="286"/>
        <end position="323"/>
    </location>
</feature>
<dbReference type="GeneID" id="8584428"/>
<dbReference type="KEGG" id="cbr:CBG_06836"/>
<dbReference type="RefSeq" id="XP_002642434.1">
    <property type="nucleotide sequence ID" value="XM_002642388.1"/>
</dbReference>
<dbReference type="Proteomes" id="UP000008549">
    <property type="component" value="Unassembled WGS sequence"/>
</dbReference>
<dbReference type="EMBL" id="HE601347">
    <property type="protein sequence ID" value="CAP27077.1"/>
    <property type="molecule type" value="Genomic_DNA"/>
</dbReference>
<feature type="compositionally biased region" description="Polar residues" evidence="5">
    <location>
        <begin position="286"/>
        <end position="301"/>
    </location>
</feature>
<evidence type="ECO:0000313" key="10">
    <source>
        <dbReference type="WormBase" id="CBG06836"/>
    </source>
</evidence>
<dbReference type="PROSITE" id="PS50600">
    <property type="entry name" value="ULP_PROTEASE"/>
    <property type="match status" value="1"/>
</dbReference>
<dbReference type="AlphaFoldDB" id="A8X367"/>
<gene>
    <name evidence="8 10" type="ORF">CBG06836</name>
    <name evidence="8" type="ORF">CBG_06836</name>
</gene>
<proteinExistence type="inferred from homology"/>
<keyword evidence="9" id="KW-1185">Reference proteome</keyword>
<dbReference type="CTD" id="8584428"/>
<evidence type="ECO:0000256" key="1">
    <source>
        <dbReference type="ARBA" id="ARBA00005234"/>
    </source>
</evidence>
<keyword evidence="3" id="KW-0378">Hydrolase</keyword>
<keyword evidence="4" id="KW-0862">Zinc</keyword>
<dbReference type="Gene3D" id="3.40.395.10">
    <property type="entry name" value="Adenoviral Proteinase, Chain A"/>
    <property type="match status" value="1"/>
</dbReference>
<name>A8X367_CAEBR</name>
<dbReference type="GO" id="GO:0008234">
    <property type="term" value="F:cysteine-type peptidase activity"/>
    <property type="evidence" value="ECO:0007669"/>
    <property type="project" value="InterPro"/>
</dbReference>
<keyword evidence="4" id="KW-0863">Zinc-finger</keyword>
<evidence type="ECO:0000256" key="5">
    <source>
        <dbReference type="SAM" id="MobiDB-lite"/>
    </source>
</evidence>
<dbReference type="GO" id="GO:0006508">
    <property type="term" value="P:proteolysis"/>
    <property type="evidence" value="ECO:0007669"/>
    <property type="project" value="UniProtKB-KW"/>
</dbReference>
<reference evidence="8 9" key="2">
    <citation type="journal article" date="2011" name="PLoS Genet.">
        <title>Caenorhabditis briggsae recombinant inbred line genotypes reveal inter-strain incompatibility and the evolution of recombination.</title>
        <authorList>
            <person name="Ross J.A."/>
            <person name="Koboldt D.C."/>
            <person name="Staisch J.E."/>
            <person name="Chamberlin H.M."/>
            <person name="Gupta B.P."/>
            <person name="Miller R.D."/>
            <person name="Baird S.E."/>
            <person name="Haag E.S."/>
        </authorList>
    </citation>
    <scope>NUCLEOTIDE SEQUENCE [LARGE SCALE GENOMIC DNA]</scope>
    <source>
        <strain evidence="8 9">AF16</strain>
    </source>
</reference>
<dbReference type="eggNOG" id="KOG1075">
    <property type="taxonomic scope" value="Eukaryota"/>
</dbReference>
<dbReference type="InterPro" id="IPR039970">
    <property type="entry name" value="TF_Grauzone"/>
</dbReference>
<evidence type="ECO:0000259" key="7">
    <source>
        <dbReference type="PROSITE" id="PS50600"/>
    </source>
</evidence>
<dbReference type="InterPro" id="IPR038765">
    <property type="entry name" value="Papain-like_cys_pep_sf"/>
</dbReference>
<keyword evidence="4" id="KW-0479">Metal-binding</keyword>
<dbReference type="WormBase" id="CBG06836">
    <property type="protein sequence ID" value="CBP07481"/>
    <property type="gene ID" value="WBGene00029044"/>
</dbReference>
<feature type="domain" description="Ubiquitin-like protease family profile" evidence="7">
    <location>
        <begin position="428"/>
        <end position="568"/>
    </location>
</feature>
<feature type="compositionally biased region" description="Polar residues" evidence="5">
    <location>
        <begin position="308"/>
        <end position="323"/>
    </location>
</feature>
<dbReference type="PANTHER" id="PTHR23225">
    <property type="entry name" value="ZINC FINGER PROTEIN"/>
    <property type="match status" value="1"/>
</dbReference>
<dbReference type="GO" id="GO:0008270">
    <property type="term" value="F:zinc ion binding"/>
    <property type="evidence" value="ECO:0007669"/>
    <property type="project" value="UniProtKB-KW"/>
</dbReference>
<dbReference type="GO" id="GO:0000987">
    <property type="term" value="F:cis-regulatory region sequence-specific DNA binding"/>
    <property type="evidence" value="ECO:0000318"/>
    <property type="project" value="GO_Central"/>
</dbReference>
<dbReference type="PROSITE" id="PS50157">
    <property type="entry name" value="ZINC_FINGER_C2H2_2"/>
    <property type="match status" value="1"/>
</dbReference>
<evidence type="ECO:0000313" key="9">
    <source>
        <dbReference type="Proteomes" id="UP000008549"/>
    </source>
</evidence>
<dbReference type="SUPFAM" id="SSF54001">
    <property type="entry name" value="Cysteine proteinases"/>
    <property type="match status" value="1"/>
</dbReference>
<reference evidence="8 9" key="1">
    <citation type="journal article" date="2003" name="PLoS Biol.">
        <title>The genome sequence of Caenorhabditis briggsae: a platform for comparative genomics.</title>
        <authorList>
            <person name="Stein L.D."/>
            <person name="Bao Z."/>
            <person name="Blasiar D."/>
            <person name="Blumenthal T."/>
            <person name="Brent M.R."/>
            <person name="Chen N."/>
            <person name="Chinwalla A."/>
            <person name="Clarke L."/>
            <person name="Clee C."/>
            <person name="Coghlan A."/>
            <person name="Coulson A."/>
            <person name="D'Eustachio P."/>
            <person name="Fitch D.H."/>
            <person name="Fulton L.A."/>
            <person name="Fulton R.E."/>
            <person name="Griffiths-Jones S."/>
            <person name="Harris T.W."/>
            <person name="Hillier L.W."/>
            <person name="Kamath R."/>
            <person name="Kuwabara P.E."/>
            <person name="Mardis E.R."/>
            <person name="Marra M.A."/>
            <person name="Miner T.L."/>
            <person name="Minx P."/>
            <person name="Mullikin J.C."/>
            <person name="Plumb R.W."/>
            <person name="Rogers J."/>
            <person name="Schein J.E."/>
            <person name="Sohrmann M."/>
            <person name="Spieth J."/>
            <person name="Stajich J.E."/>
            <person name="Wei C."/>
            <person name="Willey D."/>
            <person name="Wilson R.K."/>
            <person name="Durbin R."/>
            <person name="Waterston R.H."/>
        </authorList>
    </citation>
    <scope>NUCLEOTIDE SEQUENCE [LARGE SCALE GENOMIC DNA]</scope>
    <source>
        <strain evidence="8 9">AF16</strain>
    </source>
</reference>
<dbReference type="PROSITE" id="PS00028">
    <property type="entry name" value="ZINC_FINGER_C2H2_1"/>
    <property type="match status" value="2"/>
</dbReference>